<dbReference type="AlphaFoldDB" id="A0A1Z4VVD4"/>
<dbReference type="InterPro" id="IPR003838">
    <property type="entry name" value="ABC3_permease_C"/>
</dbReference>
<keyword evidence="6 12" id="KW-0997">Cell inner membrane</keyword>
<comment type="function">
    <text evidence="12">Part of the ABC transporter FtsEX involved in cellular division.</text>
</comment>
<evidence type="ECO:0000256" key="4">
    <source>
        <dbReference type="ARBA" id="ARBA00021907"/>
    </source>
</evidence>
<keyword evidence="8 14" id="KW-0812">Transmembrane</keyword>
<evidence type="ECO:0000256" key="9">
    <source>
        <dbReference type="ARBA" id="ARBA00022989"/>
    </source>
</evidence>
<evidence type="ECO:0000256" key="14">
    <source>
        <dbReference type="SAM" id="Phobius"/>
    </source>
</evidence>
<dbReference type="Pfam" id="PF02687">
    <property type="entry name" value="FtsX"/>
    <property type="match status" value="1"/>
</dbReference>
<evidence type="ECO:0000256" key="11">
    <source>
        <dbReference type="ARBA" id="ARBA00023306"/>
    </source>
</evidence>
<feature type="transmembrane region" description="Helical" evidence="14">
    <location>
        <begin position="220"/>
        <end position="240"/>
    </location>
</feature>
<evidence type="ECO:0000256" key="8">
    <source>
        <dbReference type="ARBA" id="ARBA00022692"/>
    </source>
</evidence>
<evidence type="ECO:0000256" key="2">
    <source>
        <dbReference type="ARBA" id="ARBA00007379"/>
    </source>
</evidence>
<evidence type="ECO:0000313" key="17">
    <source>
        <dbReference type="EMBL" id="BAZ95415.1"/>
    </source>
</evidence>
<evidence type="ECO:0000256" key="7">
    <source>
        <dbReference type="ARBA" id="ARBA00022618"/>
    </source>
</evidence>
<feature type="transmembrane region" description="Helical" evidence="14">
    <location>
        <begin position="68"/>
        <end position="91"/>
    </location>
</feature>
<keyword evidence="11 12" id="KW-0131">Cell cycle</keyword>
<feature type="domain" description="FtsX extracellular" evidence="16">
    <location>
        <begin position="106"/>
        <end position="185"/>
    </location>
</feature>
<dbReference type="InterPro" id="IPR047590">
    <property type="entry name" value="FtsX_proteobact-type"/>
</dbReference>
<evidence type="ECO:0000256" key="1">
    <source>
        <dbReference type="ARBA" id="ARBA00004429"/>
    </source>
</evidence>
<evidence type="ECO:0000259" key="15">
    <source>
        <dbReference type="Pfam" id="PF02687"/>
    </source>
</evidence>
<proteinExistence type="inferred from homology"/>
<dbReference type="InterPro" id="IPR040690">
    <property type="entry name" value="FtsX_ECD"/>
</dbReference>
<dbReference type="RefSeq" id="WP_231971527.1">
    <property type="nucleotide sequence ID" value="NZ_AP018052.1"/>
</dbReference>
<feature type="compositionally biased region" description="Basic residues" evidence="13">
    <location>
        <begin position="1"/>
        <end position="26"/>
    </location>
</feature>
<feature type="transmembrane region" description="Helical" evidence="14">
    <location>
        <begin position="314"/>
        <end position="338"/>
    </location>
</feature>
<sequence>MIGRRPRKRGAAVRRPPPPKRQRRPRGAGPRLTWPRLRWPRLASPRVYAARHLQVLVESLGRLARQPAASLMTAAVIGIALALPSGLLTLLDNLQRLSLSWEGTASISVFLHDEVAGDRARRLAEELRSWPEISTVNYISRDEALAEFRQHSGFGEVLDALETNPLPGVLVVEPTRQDLTPAGAEVLLERLQALEGTDLAQLDLQWVQRFAALMEIGRRGVLVAGALLALAVLLIVGNTIRLDIQNRREEIEVTKLIGGTDAFIRRPFLYTGFWYGVGGALLAWMLVQLAFLLLRGPVAHLAGLYDSSFLLQPLGLLDSLTLLLAGALLGWLGSGLAVSRHLRDIEPS</sequence>
<keyword evidence="10 12" id="KW-0472">Membrane</keyword>
<comment type="similarity">
    <text evidence="2 12">Belongs to the ABC-4 integral membrane protein family. FtsX subfamily.</text>
</comment>
<comment type="subcellular location">
    <subcellularLocation>
        <location evidence="1">Cell inner membrane</location>
        <topology evidence="1">Multi-pass membrane protein</topology>
    </subcellularLocation>
</comment>
<dbReference type="InterPro" id="IPR004513">
    <property type="entry name" value="FtsX"/>
</dbReference>
<dbReference type="Proteomes" id="UP000218765">
    <property type="component" value="Chromosome"/>
</dbReference>
<dbReference type="EMBL" id="AP018052">
    <property type="protein sequence ID" value="BAZ95415.1"/>
    <property type="molecule type" value="Genomic_DNA"/>
</dbReference>
<evidence type="ECO:0000256" key="12">
    <source>
        <dbReference type="PIRNR" id="PIRNR003097"/>
    </source>
</evidence>
<name>A0A1Z4VVD4_9GAMM</name>
<dbReference type="PANTHER" id="PTHR47755:SF1">
    <property type="entry name" value="CELL DIVISION PROTEIN FTSX"/>
    <property type="match status" value="1"/>
</dbReference>
<evidence type="ECO:0000256" key="6">
    <source>
        <dbReference type="ARBA" id="ARBA00022519"/>
    </source>
</evidence>
<keyword evidence="18" id="KW-1185">Reference proteome</keyword>
<dbReference type="GO" id="GO:0032153">
    <property type="term" value="C:cell division site"/>
    <property type="evidence" value="ECO:0007669"/>
    <property type="project" value="TreeGrafter"/>
</dbReference>
<comment type="subunit">
    <text evidence="3">Forms a membrane-associated complex with FtsE.</text>
</comment>
<evidence type="ECO:0000313" key="18">
    <source>
        <dbReference type="Proteomes" id="UP000218765"/>
    </source>
</evidence>
<dbReference type="GO" id="GO:0051301">
    <property type="term" value="P:cell division"/>
    <property type="evidence" value="ECO:0007669"/>
    <property type="project" value="UniProtKB-KW"/>
</dbReference>
<evidence type="ECO:0000256" key="3">
    <source>
        <dbReference type="ARBA" id="ARBA00011160"/>
    </source>
</evidence>
<feature type="transmembrane region" description="Helical" evidence="14">
    <location>
        <begin position="273"/>
        <end position="294"/>
    </location>
</feature>
<keyword evidence="7 12" id="KW-0132">Cell division</keyword>
<dbReference type="NCBIfam" id="TIGR00439">
    <property type="entry name" value="FtsX_Gneg"/>
    <property type="match status" value="1"/>
</dbReference>
<feature type="region of interest" description="Disordered" evidence="13">
    <location>
        <begin position="1"/>
        <end position="32"/>
    </location>
</feature>
<feature type="domain" description="ABC3 transporter permease C-terminal" evidence="15">
    <location>
        <begin position="223"/>
        <end position="340"/>
    </location>
</feature>
<dbReference type="Pfam" id="PF18075">
    <property type="entry name" value="FtsX_ECD"/>
    <property type="match status" value="1"/>
</dbReference>
<gene>
    <name evidence="17" type="ORF">FOKN1_3058</name>
</gene>
<organism evidence="17 18">
    <name type="scientific">Thiohalobacter thiocyanaticus</name>
    <dbReference type="NCBI Taxonomy" id="585455"/>
    <lineage>
        <taxon>Bacteria</taxon>
        <taxon>Pseudomonadati</taxon>
        <taxon>Pseudomonadota</taxon>
        <taxon>Gammaproteobacteria</taxon>
        <taxon>Thiohalobacterales</taxon>
        <taxon>Thiohalobacteraceae</taxon>
        <taxon>Thiohalobacter</taxon>
    </lineage>
</organism>
<accession>A0A1Z4VVD4</accession>
<dbReference type="Gene3D" id="3.30.70.3040">
    <property type="match status" value="1"/>
</dbReference>
<dbReference type="PIRSF" id="PIRSF003097">
    <property type="entry name" value="FtsX"/>
    <property type="match status" value="1"/>
</dbReference>
<dbReference type="PANTHER" id="PTHR47755">
    <property type="entry name" value="CELL DIVISION PROTEIN FTSX"/>
    <property type="match status" value="1"/>
</dbReference>
<reference evidence="17 18" key="1">
    <citation type="submission" date="2017-05" db="EMBL/GenBank/DDBJ databases">
        <title>Thiocyanate degradation by Thiohalobacter thiocyanaticus FOKN1.</title>
        <authorList>
            <person name="Oshiki M."/>
            <person name="Fukushima T."/>
            <person name="Kawano S."/>
            <person name="Nakagawa J."/>
        </authorList>
    </citation>
    <scope>NUCLEOTIDE SEQUENCE [LARGE SCALE GENOMIC DNA]</scope>
    <source>
        <strain evidence="17 18">FOKN1</strain>
    </source>
</reference>
<protein>
    <recommendedName>
        <fullName evidence="4 12">Cell division protein FtsX</fullName>
    </recommendedName>
</protein>
<dbReference type="KEGG" id="ttc:FOKN1_3058"/>
<dbReference type="GO" id="GO:0005886">
    <property type="term" value="C:plasma membrane"/>
    <property type="evidence" value="ECO:0007669"/>
    <property type="project" value="UniProtKB-SubCell"/>
</dbReference>
<keyword evidence="9 14" id="KW-1133">Transmembrane helix</keyword>
<keyword evidence="5 12" id="KW-1003">Cell membrane</keyword>
<evidence type="ECO:0000256" key="13">
    <source>
        <dbReference type="SAM" id="MobiDB-lite"/>
    </source>
</evidence>
<evidence type="ECO:0000256" key="10">
    <source>
        <dbReference type="ARBA" id="ARBA00023136"/>
    </source>
</evidence>
<evidence type="ECO:0000256" key="5">
    <source>
        <dbReference type="ARBA" id="ARBA00022475"/>
    </source>
</evidence>
<evidence type="ECO:0000259" key="16">
    <source>
        <dbReference type="Pfam" id="PF18075"/>
    </source>
</evidence>